<accession>A0A383TVM3</accession>
<dbReference type="Pfam" id="PF02545">
    <property type="entry name" value="Maf"/>
    <property type="match status" value="1"/>
</dbReference>
<keyword evidence="4" id="KW-0963">Cytoplasm</keyword>
<evidence type="ECO:0000313" key="6">
    <source>
        <dbReference type="Proteomes" id="UP000262142"/>
    </source>
</evidence>
<name>A0A383TVM3_9FLAO</name>
<dbReference type="CDD" id="cd00555">
    <property type="entry name" value="Maf"/>
    <property type="match status" value="1"/>
</dbReference>
<keyword evidence="3 4" id="KW-0546">Nucleotide metabolism</keyword>
<comment type="similarity">
    <text evidence="4">Belongs to the Maf family. YhdE subfamily.</text>
</comment>
<dbReference type="HAMAP" id="MF_00528">
    <property type="entry name" value="Maf"/>
    <property type="match status" value="1"/>
</dbReference>
<dbReference type="GO" id="GO:0036218">
    <property type="term" value="F:dTTP diphosphatase activity"/>
    <property type="evidence" value="ECO:0007669"/>
    <property type="project" value="RHEA"/>
</dbReference>
<protein>
    <recommendedName>
        <fullName evidence="4">dTTP/UTP pyrophosphatase</fullName>
        <shortName evidence="4">dTTPase/UTPase</shortName>
        <ecNumber evidence="4">3.6.1.9</ecNumber>
    </recommendedName>
    <alternativeName>
        <fullName evidence="4">Nucleoside triphosphate pyrophosphatase</fullName>
    </alternativeName>
    <alternativeName>
        <fullName evidence="4">Nucleotide pyrophosphatase</fullName>
        <shortName evidence="4">Nucleotide PPase</shortName>
    </alternativeName>
</protein>
<keyword evidence="6" id="KW-1185">Reference proteome</keyword>
<sequence>MLKNIQNKKIILASQSPRRRELLAGLDLEFEVMPLHAEEIYDPEELKREQITEFLCEVKAQAFQQWEDDILLITADTIVWMEERAVEKPKSRGEAIEMLELLSGKNHEVISSAAIYSPSKKIIVTDVAKVRFGDLSTEEITYYVDKYQPYDKAGGYGVQEWIGYVGVEEIVGSYYTIMGFPVYRFFKALKNF</sequence>
<dbReference type="GO" id="GO:0036221">
    <property type="term" value="F:UTP diphosphatase activity"/>
    <property type="evidence" value="ECO:0007669"/>
    <property type="project" value="RHEA"/>
</dbReference>
<dbReference type="InterPro" id="IPR029001">
    <property type="entry name" value="ITPase-like_fam"/>
</dbReference>
<dbReference type="PIRSF" id="PIRSF006305">
    <property type="entry name" value="Maf"/>
    <property type="match status" value="1"/>
</dbReference>
<evidence type="ECO:0000256" key="1">
    <source>
        <dbReference type="ARBA" id="ARBA00001968"/>
    </source>
</evidence>
<dbReference type="Proteomes" id="UP000262142">
    <property type="component" value="Unassembled WGS sequence"/>
</dbReference>
<organism evidence="5 6">
    <name type="scientific">Candidatus Ornithobacterium hominis</name>
    <dbReference type="NCBI Taxonomy" id="2497989"/>
    <lineage>
        <taxon>Bacteria</taxon>
        <taxon>Pseudomonadati</taxon>
        <taxon>Bacteroidota</taxon>
        <taxon>Flavobacteriia</taxon>
        <taxon>Flavobacteriales</taxon>
        <taxon>Weeksellaceae</taxon>
        <taxon>Ornithobacterium</taxon>
    </lineage>
</organism>
<comment type="catalytic activity">
    <reaction evidence="4">
        <text>dTTP + H2O = dTMP + diphosphate + H(+)</text>
        <dbReference type="Rhea" id="RHEA:28534"/>
        <dbReference type="ChEBI" id="CHEBI:15377"/>
        <dbReference type="ChEBI" id="CHEBI:15378"/>
        <dbReference type="ChEBI" id="CHEBI:33019"/>
        <dbReference type="ChEBI" id="CHEBI:37568"/>
        <dbReference type="ChEBI" id="CHEBI:63528"/>
        <dbReference type="EC" id="3.6.1.9"/>
    </reaction>
</comment>
<feature type="site" description="Important for substrate specificity" evidence="4">
    <location>
        <position position="18"/>
    </location>
</feature>
<comment type="catalytic activity">
    <reaction evidence="4">
        <text>UTP + H2O = UMP + diphosphate + H(+)</text>
        <dbReference type="Rhea" id="RHEA:29395"/>
        <dbReference type="ChEBI" id="CHEBI:15377"/>
        <dbReference type="ChEBI" id="CHEBI:15378"/>
        <dbReference type="ChEBI" id="CHEBI:33019"/>
        <dbReference type="ChEBI" id="CHEBI:46398"/>
        <dbReference type="ChEBI" id="CHEBI:57865"/>
        <dbReference type="EC" id="3.6.1.9"/>
    </reaction>
</comment>
<keyword evidence="2 4" id="KW-0378">Hydrolase</keyword>
<dbReference type="PANTHER" id="PTHR43213">
    <property type="entry name" value="BIFUNCTIONAL DTTP/UTP PYROPHOSPHATASE/METHYLTRANSFERASE PROTEIN-RELATED"/>
    <property type="match status" value="1"/>
</dbReference>
<feature type="active site" description="Proton acceptor" evidence="4">
    <location>
        <position position="76"/>
    </location>
</feature>
<dbReference type="PANTHER" id="PTHR43213:SF5">
    <property type="entry name" value="BIFUNCTIONAL DTTP_UTP PYROPHOSPHATASE_METHYLTRANSFERASE PROTEIN-RELATED"/>
    <property type="match status" value="1"/>
</dbReference>
<dbReference type="EMBL" id="UNSC01000001">
    <property type="protein sequence ID" value="SZD71280.1"/>
    <property type="molecule type" value="Genomic_DNA"/>
</dbReference>
<dbReference type="SUPFAM" id="SSF52972">
    <property type="entry name" value="ITPase-like"/>
    <property type="match status" value="1"/>
</dbReference>
<comment type="subcellular location">
    <subcellularLocation>
        <location evidence="4">Cytoplasm</location>
    </subcellularLocation>
</comment>
<gene>
    <name evidence="5" type="primary">maf</name>
    <name evidence="5" type="ORF">SAMEA104719789_00376</name>
</gene>
<evidence type="ECO:0000313" key="5">
    <source>
        <dbReference type="EMBL" id="SZD71280.1"/>
    </source>
</evidence>
<dbReference type="RefSeq" id="WP_119058890.1">
    <property type="nucleotide sequence ID" value="NZ_UNSC01000001.1"/>
</dbReference>
<comment type="cofactor">
    <cofactor evidence="1 4">
        <name>a divalent metal cation</name>
        <dbReference type="ChEBI" id="CHEBI:60240"/>
    </cofactor>
</comment>
<dbReference type="GO" id="GO:0009117">
    <property type="term" value="P:nucleotide metabolic process"/>
    <property type="evidence" value="ECO:0007669"/>
    <property type="project" value="UniProtKB-KW"/>
</dbReference>
<feature type="site" description="Important for substrate specificity" evidence="4">
    <location>
        <position position="77"/>
    </location>
</feature>
<proteinExistence type="inferred from homology"/>
<evidence type="ECO:0000256" key="2">
    <source>
        <dbReference type="ARBA" id="ARBA00022801"/>
    </source>
</evidence>
<comment type="function">
    <text evidence="4">Nucleoside triphosphate pyrophosphatase that hydrolyzes dTTP and UTP. May have a dual role in cell division arrest and in preventing the incorporation of modified nucleotides into cellular nucleic acids.</text>
</comment>
<dbReference type="InterPro" id="IPR003697">
    <property type="entry name" value="Maf-like"/>
</dbReference>
<reference evidence="5 6" key="1">
    <citation type="submission" date="2018-09" db="EMBL/GenBank/DDBJ databases">
        <authorList>
            <consortium name="Pathogen Informatics"/>
        </authorList>
    </citation>
    <scope>NUCLEOTIDE SEQUENCE [LARGE SCALE GENOMIC DNA]</scope>
    <source>
        <strain evidence="5 6">OH-22767</strain>
    </source>
</reference>
<dbReference type="GO" id="GO:0005737">
    <property type="term" value="C:cytoplasm"/>
    <property type="evidence" value="ECO:0007669"/>
    <property type="project" value="UniProtKB-SubCell"/>
</dbReference>
<dbReference type="Gene3D" id="3.90.950.10">
    <property type="match status" value="1"/>
</dbReference>
<comment type="caution">
    <text evidence="4">Lacks conserved residue(s) required for the propagation of feature annotation.</text>
</comment>
<dbReference type="EC" id="3.6.1.9" evidence="4"/>
<dbReference type="OrthoDB" id="9807767at2"/>
<evidence type="ECO:0000256" key="3">
    <source>
        <dbReference type="ARBA" id="ARBA00023080"/>
    </source>
</evidence>
<evidence type="ECO:0000256" key="4">
    <source>
        <dbReference type="HAMAP-Rule" id="MF_00528"/>
    </source>
</evidence>
<dbReference type="AlphaFoldDB" id="A0A383TVM3"/>
<dbReference type="NCBIfam" id="TIGR00172">
    <property type="entry name" value="maf"/>
    <property type="match status" value="1"/>
</dbReference>
<feature type="site" description="Important for substrate specificity" evidence="4">
    <location>
        <position position="159"/>
    </location>
</feature>